<dbReference type="OMA" id="HHIVCHN"/>
<dbReference type="HOGENOM" id="CLU_000680_39_4_1"/>
<feature type="chain" id="PRO_5002714976" description="Endonuclease/exonuclease/phosphatase domain-containing protein" evidence="2">
    <location>
        <begin position="25"/>
        <end position="271"/>
    </location>
</feature>
<dbReference type="SUPFAM" id="SSF56219">
    <property type="entry name" value="DNase I-like"/>
    <property type="match status" value="1"/>
</dbReference>
<evidence type="ECO:0000313" key="4">
    <source>
        <dbReference type="EMBL" id="EDO26758.1"/>
    </source>
</evidence>
<gene>
    <name evidence="4" type="ORF">NEMVEDRAFT_v1g153109</name>
</gene>
<dbReference type="eggNOG" id="ENOG502SRU3">
    <property type="taxonomic scope" value="Eukaryota"/>
</dbReference>
<evidence type="ECO:0000313" key="5">
    <source>
        <dbReference type="Proteomes" id="UP000001593"/>
    </source>
</evidence>
<protein>
    <recommendedName>
        <fullName evidence="3">Endonuclease/exonuclease/phosphatase domain-containing protein</fullName>
    </recommendedName>
</protein>
<feature type="non-terminal residue" evidence="4">
    <location>
        <position position="271"/>
    </location>
</feature>
<accession>A7TB59</accession>
<dbReference type="InParanoid" id="A7TB59"/>
<proteinExistence type="predicted"/>
<dbReference type="InterPro" id="IPR036691">
    <property type="entry name" value="Endo/exonu/phosph_ase_sf"/>
</dbReference>
<organism evidence="4 5">
    <name type="scientific">Nematostella vectensis</name>
    <name type="common">Starlet sea anemone</name>
    <dbReference type="NCBI Taxonomy" id="45351"/>
    <lineage>
        <taxon>Eukaryota</taxon>
        <taxon>Metazoa</taxon>
        <taxon>Cnidaria</taxon>
        <taxon>Anthozoa</taxon>
        <taxon>Hexacorallia</taxon>
        <taxon>Actiniaria</taxon>
        <taxon>Edwardsiidae</taxon>
        <taxon>Nematostella</taxon>
    </lineage>
</organism>
<dbReference type="STRING" id="45351.A7TB59"/>
<dbReference type="PhylomeDB" id="A7TB59"/>
<evidence type="ECO:0000259" key="3">
    <source>
        <dbReference type="Pfam" id="PF03372"/>
    </source>
</evidence>
<dbReference type="EMBL" id="DS474797">
    <property type="protein sequence ID" value="EDO26758.1"/>
    <property type="molecule type" value="Genomic_DNA"/>
</dbReference>
<dbReference type="PANTHER" id="PTHR46670:SF3">
    <property type="entry name" value="ENDONUCLEASE_EXONUCLEASE_PHOSPHATASE DOMAIN-CONTAINING PROTEIN"/>
    <property type="match status" value="1"/>
</dbReference>
<feature type="region of interest" description="Disordered" evidence="1">
    <location>
        <begin position="38"/>
        <end position="59"/>
    </location>
</feature>
<dbReference type="AlphaFoldDB" id="A7TB59"/>
<dbReference type="InterPro" id="IPR005135">
    <property type="entry name" value="Endo/exonuclease/phosphatase"/>
</dbReference>
<keyword evidence="5" id="KW-1185">Reference proteome</keyword>
<name>A7TB59_NEMVE</name>
<evidence type="ECO:0000256" key="1">
    <source>
        <dbReference type="SAM" id="MobiDB-lite"/>
    </source>
</evidence>
<dbReference type="Pfam" id="PF03372">
    <property type="entry name" value="Exo_endo_phos"/>
    <property type="match status" value="1"/>
</dbReference>
<feature type="signal peptide" evidence="2">
    <location>
        <begin position="1"/>
        <end position="24"/>
    </location>
</feature>
<feature type="domain" description="Endonuclease/exonuclease/phosphatase" evidence="3">
    <location>
        <begin position="43"/>
        <end position="202"/>
    </location>
</feature>
<sequence length="271" mass="29920">MPSQLGTKRLTLLTIFAILNSTLRLLLKPGDSAARIASTPPGYRLPDHPRPDRNGGGTGILARDSLVVKNARAGIYDSFEYSEWTIVSGSTRLRLLAIYRPPYSSSHPLTVSMFISEFAEFLESVVMTTEPLLLTGDFNIHVNIDSDNDAARFLDLLSSMGLQQHINFPTHISGNTLDLLISRTLDSSLIHDVRPGSYFSDHCIAFFAINVSMPEFSRKKVSFRKVKAIDTTAFMSDLSASDLCQDPPSETVQLVDCYNKTLAGLLDRHAP</sequence>
<reference evidence="4 5" key="1">
    <citation type="journal article" date="2007" name="Science">
        <title>Sea anemone genome reveals ancestral eumetazoan gene repertoire and genomic organization.</title>
        <authorList>
            <person name="Putnam N.H."/>
            <person name="Srivastava M."/>
            <person name="Hellsten U."/>
            <person name="Dirks B."/>
            <person name="Chapman J."/>
            <person name="Salamov A."/>
            <person name="Terry A."/>
            <person name="Shapiro H."/>
            <person name="Lindquist E."/>
            <person name="Kapitonov V.V."/>
            <person name="Jurka J."/>
            <person name="Genikhovich G."/>
            <person name="Grigoriev I.V."/>
            <person name="Lucas S.M."/>
            <person name="Steele R.E."/>
            <person name="Finnerty J.R."/>
            <person name="Technau U."/>
            <person name="Martindale M.Q."/>
            <person name="Rokhsar D.S."/>
        </authorList>
    </citation>
    <scope>NUCLEOTIDE SEQUENCE [LARGE SCALE GENOMIC DNA]</scope>
    <source>
        <strain evidence="5">CH2 X CH6</strain>
    </source>
</reference>
<keyword evidence="2" id="KW-0732">Signal</keyword>
<dbReference type="Gene3D" id="3.60.10.10">
    <property type="entry name" value="Endonuclease/exonuclease/phosphatase"/>
    <property type="match status" value="1"/>
</dbReference>
<dbReference type="PANTHER" id="PTHR46670">
    <property type="entry name" value="ENDO/EXONUCLEASE/PHOSPHATASE DOMAIN-CONTAINING PROTEIN"/>
    <property type="match status" value="1"/>
</dbReference>
<dbReference type="Proteomes" id="UP000001593">
    <property type="component" value="Unassembled WGS sequence"/>
</dbReference>
<evidence type="ECO:0000256" key="2">
    <source>
        <dbReference type="SAM" id="SignalP"/>
    </source>
</evidence>
<dbReference type="GO" id="GO:0003824">
    <property type="term" value="F:catalytic activity"/>
    <property type="evidence" value="ECO:0007669"/>
    <property type="project" value="InterPro"/>
</dbReference>